<keyword evidence="4" id="KW-0812">Transmembrane</keyword>
<keyword evidence="2" id="KW-0328">Glycosyltransferase</keyword>
<dbReference type="Pfam" id="PF04577">
    <property type="entry name" value="Glyco_transf_61"/>
    <property type="match status" value="1"/>
</dbReference>
<keyword evidence="6" id="KW-0472">Membrane</keyword>
<dbReference type="Proteomes" id="UP001215598">
    <property type="component" value="Unassembled WGS sequence"/>
</dbReference>
<keyword evidence="10" id="KW-1185">Reference proteome</keyword>
<evidence type="ECO:0000256" key="3">
    <source>
        <dbReference type="ARBA" id="ARBA00022679"/>
    </source>
</evidence>
<name>A0AAD7JX87_9AGAR</name>
<dbReference type="InterPro" id="IPR007657">
    <property type="entry name" value="Glycosyltransferase_61"/>
</dbReference>
<keyword evidence="5" id="KW-1133">Transmembrane helix</keyword>
<feature type="domain" description="Glycosyltransferase 61 catalytic" evidence="8">
    <location>
        <begin position="167"/>
        <end position="389"/>
    </location>
</feature>
<evidence type="ECO:0000256" key="2">
    <source>
        <dbReference type="ARBA" id="ARBA00022676"/>
    </source>
</evidence>
<evidence type="ECO:0000313" key="10">
    <source>
        <dbReference type="Proteomes" id="UP001215598"/>
    </source>
</evidence>
<proteinExistence type="predicted"/>
<evidence type="ECO:0000313" key="9">
    <source>
        <dbReference type="EMBL" id="KAJ7773830.1"/>
    </source>
</evidence>
<evidence type="ECO:0000256" key="6">
    <source>
        <dbReference type="ARBA" id="ARBA00023136"/>
    </source>
</evidence>
<evidence type="ECO:0000256" key="4">
    <source>
        <dbReference type="ARBA" id="ARBA00022692"/>
    </source>
</evidence>
<dbReference type="GO" id="GO:0035269">
    <property type="term" value="P:protein O-linked glycosylation via mannose"/>
    <property type="evidence" value="ECO:0007669"/>
    <property type="project" value="TreeGrafter"/>
</dbReference>
<comment type="subcellular location">
    <subcellularLocation>
        <location evidence="1">Membrane</location>
        <topology evidence="1">Single-pass membrane protein</topology>
    </subcellularLocation>
</comment>
<evidence type="ECO:0000256" key="5">
    <source>
        <dbReference type="ARBA" id="ARBA00022989"/>
    </source>
</evidence>
<gene>
    <name evidence="9" type="ORF">B0H16DRAFT_1303994</name>
</gene>
<evidence type="ECO:0000256" key="7">
    <source>
        <dbReference type="ARBA" id="ARBA00023180"/>
    </source>
</evidence>
<sequence>MGYFKRYLLAVLGAFTCAAILLTYPSFKSNLGLRLLPYQRNATESTEQPFLHWPPPSTDANPSDFKHTTIPGGAHVHGFTVLDNIYLRNGTFYVVTMDRSTFPPRNRLLSRPIKRGSKNMEPTDEASHRHLQFISPEEVTDLLGTSITNIEGVSVIVYDPAEFVKHFYHWFGEIILGLWRVYSHISLDPHRAPTALPSPRRFILPFIEKEEWRDRAGMDGPLMRAAFPAAAIEESGYWKDLARLCTTVVFERIILVNRDSAHRHPFGGVWFKMIAGTMNVSAPPDFWAPVRTSLWRNTLGTVPVLKNTIHRPPLVTYISRQGSGRRLVAEDHDALVTALRALEVDGVCEFRLAVMERMTLREQIELVSRSTILVGVHGNGLTHQLWMPPSPLSATIEILAPNGYVFDYEILARNMGHRHYAVWNNTFLTYSPGTYHKGVKYSDGFHGIIPAHGPTVAGIVRDRLSGFVPVG</sequence>
<accession>A0AAD7JX87</accession>
<evidence type="ECO:0000256" key="1">
    <source>
        <dbReference type="ARBA" id="ARBA00004167"/>
    </source>
</evidence>
<dbReference type="GO" id="GO:0005783">
    <property type="term" value="C:endoplasmic reticulum"/>
    <property type="evidence" value="ECO:0007669"/>
    <property type="project" value="TreeGrafter"/>
</dbReference>
<dbReference type="GO" id="GO:0016020">
    <property type="term" value="C:membrane"/>
    <property type="evidence" value="ECO:0007669"/>
    <property type="project" value="UniProtKB-SubCell"/>
</dbReference>
<dbReference type="EMBL" id="JARKIB010000012">
    <property type="protein sequence ID" value="KAJ7773830.1"/>
    <property type="molecule type" value="Genomic_DNA"/>
</dbReference>
<dbReference type="AlphaFoldDB" id="A0AAD7JX87"/>
<keyword evidence="7" id="KW-0325">Glycoprotein</keyword>
<protein>
    <recommendedName>
        <fullName evidence="8">Glycosyltransferase 61 catalytic domain-containing protein</fullName>
    </recommendedName>
</protein>
<dbReference type="PANTHER" id="PTHR20961:SF38">
    <property type="entry name" value="PROTEIN O-LINKED-MANNOSE BETA-1,4-N-ACETYLGLUCOSAMINYLTRANSFERASE 2"/>
    <property type="match status" value="1"/>
</dbReference>
<dbReference type="InterPro" id="IPR049625">
    <property type="entry name" value="Glyco_transf_61_cat"/>
</dbReference>
<keyword evidence="3" id="KW-0808">Transferase</keyword>
<organism evidence="9 10">
    <name type="scientific">Mycena metata</name>
    <dbReference type="NCBI Taxonomy" id="1033252"/>
    <lineage>
        <taxon>Eukaryota</taxon>
        <taxon>Fungi</taxon>
        <taxon>Dikarya</taxon>
        <taxon>Basidiomycota</taxon>
        <taxon>Agaricomycotina</taxon>
        <taxon>Agaricomycetes</taxon>
        <taxon>Agaricomycetidae</taxon>
        <taxon>Agaricales</taxon>
        <taxon>Marasmiineae</taxon>
        <taxon>Mycenaceae</taxon>
        <taxon>Mycena</taxon>
    </lineage>
</organism>
<dbReference type="GO" id="GO:0097363">
    <property type="term" value="F:protein O-acetylglucosaminyltransferase activity"/>
    <property type="evidence" value="ECO:0007669"/>
    <property type="project" value="TreeGrafter"/>
</dbReference>
<reference evidence="9" key="1">
    <citation type="submission" date="2023-03" db="EMBL/GenBank/DDBJ databases">
        <title>Massive genome expansion in bonnet fungi (Mycena s.s.) driven by repeated elements and novel gene families across ecological guilds.</title>
        <authorList>
            <consortium name="Lawrence Berkeley National Laboratory"/>
            <person name="Harder C.B."/>
            <person name="Miyauchi S."/>
            <person name="Viragh M."/>
            <person name="Kuo A."/>
            <person name="Thoen E."/>
            <person name="Andreopoulos B."/>
            <person name="Lu D."/>
            <person name="Skrede I."/>
            <person name="Drula E."/>
            <person name="Henrissat B."/>
            <person name="Morin E."/>
            <person name="Kohler A."/>
            <person name="Barry K."/>
            <person name="LaButti K."/>
            <person name="Morin E."/>
            <person name="Salamov A."/>
            <person name="Lipzen A."/>
            <person name="Mereny Z."/>
            <person name="Hegedus B."/>
            <person name="Baldrian P."/>
            <person name="Stursova M."/>
            <person name="Weitz H."/>
            <person name="Taylor A."/>
            <person name="Grigoriev I.V."/>
            <person name="Nagy L.G."/>
            <person name="Martin F."/>
            <person name="Kauserud H."/>
        </authorList>
    </citation>
    <scope>NUCLEOTIDE SEQUENCE</scope>
    <source>
        <strain evidence="9">CBHHK182m</strain>
    </source>
</reference>
<dbReference type="PANTHER" id="PTHR20961">
    <property type="entry name" value="GLYCOSYLTRANSFERASE"/>
    <property type="match status" value="1"/>
</dbReference>
<comment type="caution">
    <text evidence="9">The sequence shown here is derived from an EMBL/GenBank/DDBJ whole genome shotgun (WGS) entry which is preliminary data.</text>
</comment>
<evidence type="ECO:0000259" key="8">
    <source>
        <dbReference type="Pfam" id="PF04577"/>
    </source>
</evidence>